<evidence type="ECO:0000256" key="1">
    <source>
        <dbReference type="SAM" id="MobiDB-lite"/>
    </source>
</evidence>
<feature type="region of interest" description="Disordered" evidence="1">
    <location>
        <begin position="2206"/>
        <end position="2227"/>
    </location>
</feature>
<evidence type="ECO:0000313" key="3">
    <source>
        <dbReference type="Proteomes" id="UP000095280"/>
    </source>
</evidence>
<dbReference type="PANTHER" id="PTHR13318">
    <property type="entry name" value="PARTNER OF PAIRED, ISOFORM B-RELATED"/>
    <property type="match status" value="1"/>
</dbReference>
<feature type="region of interest" description="Disordered" evidence="1">
    <location>
        <begin position="1016"/>
        <end position="1041"/>
    </location>
</feature>
<reference evidence="4" key="1">
    <citation type="submission" date="2016-11" db="UniProtKB">
        <authorList>
            <consortium name="WormBaseParasite"/>
        </authorList>
    </citation>
    <scope>IDENTIFICATION</scope>
</reference>
<dbReference type="Gene3D" id="3.80.10.10">
    <property type="entry name" value="Ribonuclease Inhibitor"/>
    <property type="match status" value="3"/>
</dbReference>
<feature type="region of interest" description="Disordered" evidence="1">
    <location>
        <begin position="2470"/>
        <end position="2517"/>
    </location>
</feature>
<dbReference type="Proteomes" id="UP000095280">
    <property type="component" value="Unplaced"/>
</dbReference>
<dbReference type="Pfam" id="PF23713">
    <property type="entry name" value="WHD_Egal"/>
    <property type="match status" value="3"/>
</dbReference>
<feature type="compositionally biased region" description="Low complexity" evidence="1">
    <location>
        <begin position="2842"/>
        <end position="2853"/>
    </location>
</feature>
<feature type="region of interest" description="Disordered" evidence="1">
    <location>
        <begin position="1283"/>
        <end position="1335"/>
    </location>
</feature>
<feature type="region of interest" description="Disordered" evidence="1">
    <location>
        <begin position="1365"/>
        <end position="1392"/>
    </location>
</feature>
<dbReference type="WBParaSite" id="maker-uti_cns_0007012-snap-gene-0.3-mRNA-1">
    <property type="protein sequence ID" value="maker-uti_cns_0007012-snap-gene-0.3-mRNA-1"/>
    <property type="gene ID" value="maker-uti_cns_0007012-snap-gene-0.3"/>
</dbReference>
<feature type="region of interest" description="Disordered" evidence="1">
    <location>
        <begin position="1132"/>
        <end position="1155"/>
    </location>
</feature>
<feature type="region of interest" description="Disordered" evidence="1">
    <location>
        <begin position="906"/>
        <end position="948"/>
    </location>
</feature>
<evidence type="ECO:0000313" key="4">
    <source>
        <dbReference type="WBParaSite" id="maker-uti_cns_0007012-snap-gene-0.3-mRNA-1"/>
    </source>
</evidence>
<feature type="domain" description="Egal-1 winged helix" evidence="2">
    <location>
        <begin position="955"/>
        <end position="1015"/>
    </location>
</feature>
<organism evidence="3 4">
    <name type="scientific">Macrostomum lignano</name>
    <dbReference type="NCBI Taxonomy" id="282301"/>
    <lineage>
        <taxon>Eukaryota</taxon>
        <taxon>Metazoa</taxon>
        <taxon>Spiralia</taxon>
        <taxon>Lophotrochozoa</taxon>
        <taxon>Platyhelminthes</taxon>
        <taxon>Rhabditophora</taxon>
        <taxon>Macrostomorpha</taxon>
        <taxon>Macrostomida</taxon>
        <taxon>Macrostomidae</taxon>
        <taxon>Macrostomum</taxon>
    </lineage>
</organism>
<dbReference type="InterPro" id="IPR032675">
    <property type="entry name" value="LRR_dom_sf"/>
</dbReference>
<accession>A0A1I8HNR9</accession>
<name>A0A1I8HNR9_9PLAT</name>
<feature type="compositionally biased region" description="Polar residues" evidence="1">
    <location>
        <begin position="2059"/>
        <end position="2068"/>
    </location>
</feature>
<dbReference type="InterPro" id="IPR006553">
    <property type="entry name" value="Leu-rich_rpt_Cys-con_subtyp"/>
</dbReference>
<dbReference type="SMART" id="SM00367">
    <property type="entry name" value="LRR_CC"/>
    <property type="match status" value="7"/>
</dbReference>
<dbReference type="GO" id="GO:0031146">
    <property type="term" value="P:SCF-dependent proteasomal ubiquitin-dependent protein catabolic process"/>
    <property type="evidence" value="ECO:0007669"/>
    <property type="project" value="TreeGrafter"/>
</dbReference>
<keyword evidence="3" id="KW-1185">Reference proteome</keyword>
<proteinExistence type="predicted"/>
<feature type="region of interest" description="Disordered" evidence="1">
    <location>
        <begin position="109"/>
        <end position="132"/>
    </location>
</feature>
<feature type="compositionally biased region" description="Low complexity" evidence="1">
    <location>
        <begin position="2158"/>
        <end position="2171"/>
    </location>
</feature>
<dbReference type="InterPro" id="IPR056589">
    <property type="entry name" value="WH_Egal-1"/>
</dbReference>
<feature type="compositionally biased region" description="Polar residues" evidence="1">
    <location>
        <begin position="2025"/>
        <end position="2052"/>
    </location>
</feature>
<feature type="region of interest" description="Disordered" evidence="1">
    <location>
        <begin position="2841"/>
        <end position="2878"/>
    </location>
</feature>
<evidence type="ECO:0000259" key="2">
    <source>
        <dbReference type="Pfam" id="PF23713"/>
    </source>
</evidence>
<dbReference type="SUPFAM" id="SSF52047">
    <property type="entry name" value="RNI-like"/>
    <property type="match status" value="1"/>
</dbReference>
<feature type="region of interest" description="Disordered" evidence="1">
    <location>
        <begin position="64"/>
        <end position="89"/>
    </location>
</feature>
<feature type="compositionally biased region" description="Low complexity" evidence="1">
    <location>
        <begin position="1367"/>
        <end position="1383"/>
    </location>
</feature>
<feature type="compositionally biased region" description="Polar residues" evidence="1">
    <location>
        <begin position="74"/>
        <end position="89"/>
    </location>
</feature>
<feature type="region of interest" description="Disordered" evidence="1">
    <location>
        <begin position="230"/>
        <end position="259"/>
    </location>
</feature>
<protein>
    <submittedName>
        <fullName evidence="4">PEHE domain-containing protein</fullName>
    </submittedName>
</protein>
<feature type="region of interest" description="Disordered" evidence="1">
    <location>
        <begin position="440"/>
        <end position="461"/>
    </location>
</feature>
<dbReference type="PANTHER" id="PTHR13318:SF193">
    <property type="entry name" value="F-BOX_LRR-REPEAT PROTEIN 16"/>
    <property type="match status" value="1"/>
</dbReference>
<feature type="region of interest" description="Disordered" evidence="1">
    <location>
        <begin position="2382"/>
        <end position="2413"/>
    </location>
</feature>
<feature type="region of interest" description="Disordered" evidence="1">
    <location>
        <begin position="2012"/>
        <end position="2073"/>
    </location>
</feature>
<feature type="domain" description="Egal-1 winged helix" evidence="2">
    <location>
        <begin position="795"/>
        <end position="863"/>
    </location>
</feature>
<dbReference type="GO" id="GO:0019005">
    <property type="term" value="C:SCF ubiquitin ligase complex"/>
    <property type="evidence" value="ECO:0007669"/>
    <property type="project" value="TreeGrafter"/>
</dbReference>
<feature type="compositionally biased region" description="Polar residues" evidence="1">
    <location>
        <begin position="112"/>
        <end position="124"/>
    </location>
</feature>
<sequence length="2878" mass="306671">TGAVAGPEVLLADLNNQEQVLLPDLNRSRCCWPDLNNQEQVPDLNTLELPDLNNQEQVLLAGPEQSGTGAIGQPEQSGTGARPDLNNQEQLPSAAIQVCVLVEYKPRPMMETPSSRNNQLNSKLASPEQEKMAADPTAKTFDGTAGAMTESAAAELVSTAYNVDHECRRLGYPPVVLRRPRGSVGSKGRGRGSSEFVYVPALLKNCAALLALLDAAPQRIAAACLSAQLAPPPPPQQQKQQECLDTNTSAAKSSRKPASRLRHLLSSRFNRKPPAAATATAEAEAAFKAAMNEQSSNSDREAAEEVTILTVAGHRRSGMDSMSMAEHLQQLLSEVRQGAERLSALVGLNGPDESGDSWLPANIELTPLQQEVLYFQVQWPVAERALTNKLVQSERTIRHLVESSAARGRAEIGARARSAARMASMEAELLRLRGEIRRCGRHRPPTGALPSVKESKVKKPTKASAPGKALFNHGFQSSALVVLGINNLVLHFAEVEFLAHQALVDVQNVAASGLKVALLVEDLIDRAKQVQAGSELLTRIGRLNDGGNHGDEVRLGSHVDADSPDNAANFAHPIRGIVGIADDGFALGHLAFRLHAGYGASLVEDNLSVRLVEHVGAAVHGRQAGEALRQLAKAVHRVQRLAVQLDAPDGFNSRTAHISVVKIQADGVPSEIGGVLVDAEFLVGGLDRVLVARLFSSMFCAQMRNLRNLDKGCEIENELSAADVFSQVEQFQRLPPGNSLGQAFCHQAQQVPNNLAATTPIGDGDPTDVTDAQSCLSYLKSREVFLYKMMGDPAHRSMLYFLEVLMNVDSPDGVRLTSLSQHFHSRHFTQDMREAVASAGGLKPFLQKYPSLFRVNGESVSAVSLDGALSQISGDTAATAASSSSSSSTMAAAAAQAAAAAAAAASSSGSGRSQHHNGGRRDSIGSNNSARSGSDAAAALHSVSGDPNDFARETEAVRFFQTRLSRREDRWVPIKSLAGHLSQAPPEIRAVVGPQAEFARFLARHRHVFELQGELSLPTTPTSTAGPGGGSSSSSISGGAGPVSMTAAEYKTVMFLRKVLERKGGLLSIPQLFSVLSRSGEGAEQARNLIGWTQIELEEFLRKQSLFFDIHPADGSVSCRRAQKLNIIITGGRRSNRDGKSGAGGGGSAGVDQTAPRTLTNRRGRVFHCARLWGIIDLGRHEHVFFDKSIFKHVDDLQKHFKMNEILYFNAILAPKESRAKWRATQVWKEADRAVMERLSGGALTAAASAVKSPLGPEPLDSLELADDIKFLSDIDETELRRVLQDDADSRTSSSVPSPVLTPDLSEGKDEPPPPTLHQQPPQPTPSGSTSGGCCSRCQAPTTPAACNGALAKACADLTHSLRSLRRPGSSSGSGVNNSAGSRPSAPDPAELASSGWLAERLAAHCSPYEAARLCRVCPAWRDALYRLSFWRHLRLLLPLRLVPPEAADSDADWSESIDRLFASIAERRIDSIGFSGLTDAHLDSLLPRLAHLAGRIADLAVIDSPLTDSGLAALLAAGGPLAALSLTGCNRLAEPTAAACRLLSGSLASLSVSDCAGLTDQSVAALAARLGCLRRLELQGCHLTDCCLPCLADCPAGLLSLDLPSCWEITDRGAASLAAALPGLRRLCLNGCSKLTDEAVDALADGMRQLRELDLGWCARLTDVALECIACDLTQLEALWLDRCPAISDIGVGYLSTMPKLRLLSLRWCSGLSDTAVRHATGIRTLTQLSLSGVTKVTEDGLCHLIRARRLQSLELTNCAAASHATAAAADVDGRRLDGEPMEELRLECGLDSLPACDSSSAWLVGRRRPRRVKPGAGDVPEVSRWVRRRAARVIEQQRLAHEAAPASEAEVAAAQVVRRVHRAPAERSTYRAVSATARLWKVPQLQAVLRPAAEVWRLLLVLQLVLASACRYQQRRRLRVWRILAGTSPWRARVPLIGCRLLTNQARLLLGRPVRLSAPAAAASSGAARCLAASTEAHGCYGNNQEHNRQAESAADDEPQLPVALGIRRAGRLQRGPPPPATSLRSHLTPPATSLRQPPHSATSLRNHLTPQPPHSAATSLRSHLTPQPPHSAATSLLELTIRRHKCCQVGGRPDARLVLGAHLEHIQTGLLQAGDNNLSLLSRGVAADEPTAVRSVVHCVASQWPVRLQRRPPGEQHGAGQAGAGHPQLQRRRARRLSLGDEGGHHAEVALHVAQVAADPGRVGGERAQLGQPQSKPRRVESARFRVNDSRGRSGRGGILGEFDFVKAAGRVRAGQAEVPVCPADHRCTAVHDGGLHVQRDAGRLPVVCGNSRECRSVGADRASIPNLIGVLVAGDFASQPLLGQLAAIVDDVLVGDHQGRRSRPGQQDGVPLADGGHILGPDSDLLRQRHVSVKLRLGTGQGAEHQPAGEPAGSIDSPGGHLSSVASQRLQSGQPVSQLIARHGHFVHRAIDDAFIVVIANVGIFTERGRRDVGLGRQLPVADPVANQESIATRQRRRQPGELGAGARAHSGEIRWAPVRPGRGSPQAQHGRTGLAEVRQDSGQQAVASVRVDPQAKALGWRRAGGVELPVRLQRQVAELQTARFQSPHSTAKATRVSSGEADSCHKLFGMSCGQGCLALCTTKQSDAAAGGSQEIWRSVEFVARTRKLRTGSGDGAARLALKEGGWKRVAITEGHHGRPASQLITGALSGHLYGVGGVRLQTGDDVASLLGSSSIKKLFQVLSPPAAAGPATPAGRSLCPAGNTADWSDCPAARTDRPVWAAVRLWPTLRRKKQSLTKKSAFKKHSPEAALAASTMSCVSRCALPAGLPARHWYRPESPGHQTAKPKLLAELANERRLLGQRLAVLHPVDGRLRRSVAAPPTKAVTAPLGSGTSPSGASRNRGGDRTASSVWV</sequence>
<feature type="compositionally biased region" description="Low complexity" evidence="1">
    <location>
        <begin position="1291"/>
        <end position="1305"/>
    </location>
</feature>
<feature type="domain" description="Egal-1 winged helix" evidence="2">
    <location>
        <begin position="1050"/>
        <end position="1118"/>
    </location>
</feature>
<feature type="region of interest" description="Disordered" evidence="1">
    <location>
        <begin position="2151"/>
        <end position="2176"/>
    </location>
</feature>
<feature type="compositionally biased region" description="Pro residues" evidence="1">
    <location>
        <begin position="1313"/>
        <end position="1325"/>
    </location>
</feature>